<accession>A0ABV0EZD5</accession>
<protein>
    <submittedName>
        <fullName evidence="1">Uncharacterized protein</fullName>
    </submittedName>
</protein>
<name>A0ABV0EZD5_9ENTE</name>
<evidence type="ECO:0000313" key="2">
    <source>
        <dbReference type="Proteomes" id="UP001429357"/>
    </source>
</evidence>
<dbReference type="EMBL" id="MAEI02000001">
    <property type="protein sequence ID" value="MEO1781175.1"/>
    <property type="molecule type" value="Genomic_DNA"/>
</dbReference>
<dbReference type="Proteomes" id="UP001429357">
    <property type="component" value="Unassembled WGS sequence"/>
</dbReference>
<reference evidence="1 2" key="2">
    <citation type="submission" date="2024-02" db="EMBL/GenBank/DDBJ databases">
        <title>The Genome Sequence of Enterococcus diestrammenae JM9A.</title>
        <authorList>
            <person name="Earl A."/>
            <person name="Manson A."/>
            <person name="Gilmore M."/>
            <person name="Sanders J."/>
            <person name="Shea T."/>
            <person name="Howe W."/>
            <person name="Livny J."/>
            <person name="Cuomo C."/>
            <person name="Neafsey D."/>
            <person name="Birren B."/>
        </authorList>
    </citation>
    <scope>NUCLEOTIDE SEQUENCE [LARGE SCALE GENOMIC DNA]</scope>
    <source>
        <strain evidence="1 2">JM9A</strain>
    </source>
</reference>
<comment type="caution">
    <text evidence="1">The sequence shown here is derived from an EMBL/GenBank/DDBJ whole genome shotgun (WGS) entry which is preliminary data.</text>
</comment>
<sequence length="190" mass="22316">MKYHVQRYLETNLHVTTATFYAQTRWQAEAIAQWDQAHLPVSELPIALLMDLATYSQPAADIQSALETLQRYQEEYLHEVAKQRNYFCRIPNNNQLLQDLNAHQFFDDSNRLLQTITQTLDESVYEDPFTVAADWDQQDIAYVSPHEASQPTILYHFKVKLFQLATGEAYPIYHYQGPEVKQPDYQRLMQ</sequence>
<evidence type="ECO:0000313" key="1">
    <source>
        <dbReference type="EMBL" id="MEO1781175.1"/>
    </source>
</evidence>
<dbReference type="RefSeq" id="WP_161870780.1">
    <property type="nucleotide sequence ID" value="NZ_JBMRGR010000003.1"/>
</dbReference>
<reference evidence="2" key="1">
    <citation type="submission" date="2016-06" db="EMBL/GenBank/DDBJ databases">
        <title>Four novel species of enterococci isolated from chicken manure.</title>
        <authorList>
            <person name="Van Tyne D."/>
        </authorList>
    </citation>
    <scope>NUCLEOTIDE SEQUENCE [LARGE SCALE GENOMIC DNA]</scope>
    <source>
        <strain evidence="2">JM9A</strain>
    </source>
</reference>
<keyword evidence="2" id="KW-1185">Reference proteome</keyword>
<gene>
    <name evidence="1" type="ORF">BAU18_000754</name>
</gene>
<proteinExistence type="predicted"/>
<organism evidence="1 2">
    <name type="scientific">Enterococcus diestrammenae</name>
    <dbReference type="NCBI Taxonomy" id="1155073"/>
    <lineage>
        <taxon>Bacteria</taxon>
        <taxon>Bacillati</taxon>
        <taxon>Bacillota</taxon>
        <taxon>Bacilli</taxon>
        <taxon>Lactobacillales</taxon>
        <taxon>Enterococcaceae</taxon>
        <taxon>Enterococcus</taxon>
    </lineage>
</organism>